<dbReference type="Pfam" id="PF02900">
    <property type="entry name" value="LigB"/>
    <property type="match status" value="1"/>
</dbReference>
<evidence type="ECO:0000313" key="8">
    <source>
        <dbReference type="Proteomes" id="UP001150942"/>
    </source>
</evidence>
<protein>
    <recommendedName>
        <fullName evidence="6">Extradiol ring-cleavage dioxygenase class III enzyme subunit B domain-containing protein</fullName>
    </recommendedName>
</protein>
<evidence type="ECO:0000259" key="6">
    <source>
        <dbReference type="Pfam" id="PF02900"/>
    </source>
</evidence>
<evidence type="ECO:0000313" key="7">
    <source>
        <dbReference type="EMBL" id="KAJ5213302.1"/>
    </source>
</evidence>
<dbReference type="EMBL" id="JAPQKQ010000001">
    <property type="protein sequence ID" value="KAJ5213302.1"/>
    <property type="molecule type" value="Genomic_DNA"/>
</dbReference>
<dbReference type="PANTHER" id="PTHR30096:SF0">
    <property type="entry name" value="4,5-DOPA DIOXYGENASE EXTRADIOL-LIKE PROTEIN"/>
    <property type="match status" value="1"/>
</dbReference>
<sequence>MPSTTELAHSLPTYFLGHAGVGLLFDDRPRNEIVQANLRNIGEEILSLSPRPKAVVVFSGHFEAGEIHGPGHDFVNDFHDSKPFVYEYDWPHQDAPELAAQLWENLRQAGVKAKRVERGMDHGVWVPFKVMFPNEKPLDIPVIQISTFHGTDLERQIRLGQALQSLRHEGYLIVGSGMAVHSFASIKEIIDAPTEEEREATRAKVLTESRAFDTHLRAAVTKRDAKEINQALLKLETLYEFKRSHPTVEHFTPLLVAAAVAGDADVEALGVDLVDPGFYYLNLCFA</sequence>
<accession>A0A9W9T8B9</accession>
<keyword evidence="8" id="KW-1185">Reference proteome</keyword>
<feature type="domain" description="Extradiol ring-cleavage dioxygenase class III enzyme subunit B" evidence="6">
    <location>
        <begin position="14"/>
        <end position="267"/>
    </location>
</feature>
<name>A0A9W9T8B9_9EURO</name>
<dbReference type="Gene3D" id="3.40.830.10">
    <property type="entry name" value="LigB-like"/>
    <property type="match status" value="1"/>
</dbReference>
<organism evidence="7 8">
    <name type="scientific">Penicillium cf. viridicatum</name>
    <dbReference type="NCBI Taxonomy" id="2972119"/>
    <lineage>
        <taxon>Eukaryota</taxon>
        <taxon>Fungi</taxon>
        <taxon>Dikarya</taxon>
        <taxon>Ascomycota</taxon>
        <taxon>Pezizomycotina</taxon>
        <taxon>Eurotiomycetes</taxon>
        <taxon>Eurotiomycetidae</taxon>
        <taxon>Eurotiales</taxon>
        <taxon>Aspergillaceae</taxon>
        <taxon>Penicillium</taxon>
    </lineage>
</organism>
<dbReference type="PANTHER" id="PTHR30096">
    <property type="entry name" value="4,5-DOPA DIOXYGENASE EXTRADIOL-LIKE PROTEIN"/>
    <property type="match status" value="1"/>
</dbReference>
<reference evidence="7" key="2">
    <citation type="journal article" date="2023" name="IMA Fungus">
        <title>Comparative genomic study of the Penicillium genus elucidates a diverse pangenome and 15 lateral gene transfer events.</title>
        <authorList>
            <person name="Petersen C."/>
            <person name="Sorensen T."/>
            <person name="Nielsen M.R."/>
            <person name="Sondergaard T.E."/>
            <person name="Sorensen J.L."/>
            <person name="Fitzpatrick D.A."/>
            <person name="Frisvad J.C."/>
            <person name="Nielsen K.L."/>
        </authorList>
    </citation>
    <scope>NUCLEOTIDE SEQUENCE</scope>
    <source>
        <strain evidence="7">IBT 20477</strain>
    </source>
</reference>
<keyword evidence="4" id="KW-0862">Zinc</keyword>
<reference evidence="7" key="1">
    <citation type="submission" date="2022-11" db="EMBL/GenBank/DDBJ databases">
        <authorList>
            <person name="Petersen C."/>
        </authorList>
    </citation>
    <scope>NUCLEOTIDE SEQUENCE</scope>
    <source>
        <strain evidence="7">IBT 20477</strain>
    </source>
</reference>
<comment type="caution">
    <text evidence="7">The sequence shown here is derived from an EMBL/GenBank/DDBJ whole genome shotgun (WGS) entry which is preliminary data.</text>
</comment>
<dbReference type="SUPFAM" id="SSF53213">
    <property type="entry name" value="LigB-like"/>
    <property type="match status" value="1"/>
</dbReference>
<dbReference type="Proteomes" id="UP001150942">
    <property type="component" value="Unassembled WGS sequence"/>
</dbReference>
<dbReference type="OrthoDB" id="7396853at2759"/>
<dbReference type="GO" id="GO:0008198">
    <property type="term" value="F:ferrous iron binding"/>
    <property type="evidence" value="ECO:0007669"/>
    <property type="project" value="InterPro"/>
</dbReference>
<evidence type="ECO:0000256" key="4">
    <source>
        <dbReference type="ARBA" id="ARBA00022833"/>
    </source>
</evidence>
<dbReference type="CDD" id="cd07363">
    <property type="entry name" value="45_DOPA_Dioxygenase"/>
    <property type="match status" value="1"/>
</dbReference>
<dbReference type="GO" id="GO:0008270">
    <property type="term" value="F:zinc ion binding"/>
    <property type="evidence" value="ECO:0007669"/>
    <property type="project" value="InterPro"/>
</dbReference>
<comment type="similarity">
    <text evidence="2">Belongs to the DODA-type extradiol aromatic ring-opening dioxygenase family.</text>
</comment>
<dbReference type="InterPro" id="IPR004183">
    <property type="entry name" value="Xdiol_dOase_suB"/>
</dbReference>
<comment type="cofactor">
    <cofactor evidence="1">
        <name>Zn(2+)</name>
        <dbReference type="ChEBI" id="CHEBI:29105"/>
    </cofactor>
</comment>
<dbReference type="GO" id="GO:0016702">
    <property type="term" value="F:oxidoreductase activity, acting on single donors with incorporation of molecular oxygen, incorporation of two atoms of oxygen"/>
    <property type="evidence" value="ECO:0007669"/>
    <property type="project" value="UniProtKB-ARBA"/>
</dbReference>
<keyword evidence="5" id="KW-0560">Oxidoreductase</keyword>
<evidence type="ECO:0000256" key="3">
    <source>
        <dbReference type="ARBA" id="ARBA00022723"/>
    </source>
</evidence>
<evidence type="ECO:0000256" key="5">
    <source>
        <dbReference type="ARBA" id="ARBA00023002"/>
    </source>
</evidence>
<gene>
    <name evidence="7" type="ORF">N7449_000471</name>
</gene>
<dbReference type="InterPro" id="IPR014436">
    <property type="entry name" value="Extradiol_dOase_DODA"/>
</dbReference>
<dbReference type="PIRSF" id="PIRSF006157">
    <property type="entry name" value="Doxgns_DODA"/>
    <property type="match status" value="1"/>
</dbReference>
<proteinExistence type="inferred from homology"/>
<keyword evidence="3" id="KW-0479">Metal-binding</keyword>
<evidence type="ECO:0000256" key="2">
    <source>
        <dbReference type="ARBA" id="ARBA00007581"/>
    </source>
</evidence>
<evidence type="ECO:0000256" key="1">
    <source>
        <dbReference type="ARBA" id="ARBA00001947"/>
    </source>
</evidence>
<dbReference type="AlphaFoldDB" id="A0A9W9T8B9"/>